<keyword evidence="6" id="KW-1185">Reference proteome</keyword>
<dbReference type="InterPro" id="IPR011022">
    <property type="entry name" value="Arrestin_C-like"/>
</dbReference>
<dbReference type="GO" id="GO:0005829">
    <property type="term" value="C:cytosol"/>
    <property type="evidence" value="ECO:0007669"/>
    <property type="project" value="TreeGrafter"/>
</dbReference>
<evidence type="ECO:0000313" key="5">
    <source>
        <dbReference type="EMBL" id="KAG8632130.1"/>
    </source>
</evidence>
<feature type="compositionally biased region" description="Polar residues" evidence="3">
    <location>
        <begin position="620"/>
        <end position="642"/>
    </location>
</feature>
<dbReference type="AlphaFoldDB" id="A0A8K0PH64"/>
<sequence length="664" mass="72190">MLSQPNRHKTQLEVIPETRFVVFHGDEHTAPVVKFRGVVRLDAGESMSIKGVRVRLEGKRRVAWFYSGGVSAGEVTDKQTFHHDVKNLGTTGTHKIKAGVIEWPFEFTLDPSMPESVEGYPSTWLVYNLHADVERPSWNQKDLHASTHIRIVRTLGSDQMETTRSRTNADIWANKISYSISIPSDAVVFGTSIMAEVDLAPIRKGITLGKVELRLMENVTKRISTGGHGDFRGDRVKTDEIEVAKEEMEFPEHSRILFDDESPDNPMMEDERYSFKAKLPLPKSLKQCRQDVDSHSINITHKFKLMVNIHNPEGHTSQLVCRLPVKLFISPNLPIDESNQVLSGVSTLSEEELNNQEATVNAPPTYGQHQLDELYSDIMPSGYHTTAPSGFATPTAAFSRRGSNENLPGAAHASGTPDGIHGNSINSALLRSRLASLQEGSCVSLNTNATSHSPQYASSHGTTSPRPIPIHSYSSGYSNRVTPPTRSPHSSSLPQSRRASDEVIPEAPSRNGYDMADLTRTPSYGTALRSGNVTPYTEYPPSYMEATSRPPSPGGPRSPHAVGSIPRSGTDLSIRTNNHDANASQLGNRVDSGIGSGSGNNSGHASALSGLSPVLRASGTGFSSPRSDGSATTVGQPLTRVNTGARIEEGEARLRMLRGGHETS</sequence>
<dbReference type="InterPro" id="IPR011021">
    <property type="entry name" value="Arrestin-like_N"/>
</dbReference>
<feature type="compositionally biased region" description="Polar residues" evidence="3">
    <location>
        <begin position="446"/>
        <end position="465"/>
    </location>
</feature>
<dbReference type="GO" id="GO:0070086">
    <property type="term" value="P:ubiquitin-dependent endocytosis"/>
    <property type="evidence" value="ECO:0007669"/>
    <property type="project" value="TreeGrafter"/>
</dbReference>
<dbReference type="InterPro" id="IPR050357">
    <property type="entry name" value="Arrestin_domain-protein"/>
</dbReference>
<feature type="compositionally biased region" description="Basic and acidic residues" evidence="3">
    <location>
        <begin position="646"/>
        <end position="664"/>
    </location>
</feature>
<protein>
    <recommendedName>
        <fullName evidence="4">Arrestin C-terminal-like domain-containing protein</fullName>
    </recommendedName>
</protein>
<proteinExistence type="inferred from homology"/>
<dbReference type="Pfam" id="PF02752">
    <property type="entry name" value="Arrestin_C"/>
    <property type="match status" value="1"/>
</dbReference>
<dbReference type="SMART" id="SM01017">
    <property type="entry name" value="Arrestin_C"/>
    <property type="match status" value="1"/>
</dbReference>
<dbReference type="InterPro" id="IPR014752">
    <property type="entry name" value="Arrestin-like_C"/>
</dbReference>
<dbReference type="PANTHER" id="PTHR11188">
    <property type="entry name" value="ARRESTIN DOMAIN CONTAINING PROTEIN"/>
    <property type="match status" value="1"/>
</dbReference>
<evidence type="ECO:0000256" key="1">
    <source>
        <dbReference type="ARBA" id="ARBA00005298"/>
    </source>
</evidence>
<dbReference type="PANTHER" id="PTHR11188:SF17">
    <property type="entry name" value="FI21816P1"/>
    <property type="match status" value="1"/>
</dbReference>
<dbReference type="OrthoDB" id="2333384at2759"/>
<accession>A0A8K0PH64</accession>
<dbReference type="GO" id="GO:0005886">
    <property type="term" value="C:plasma membrane"/>
    <property type="evidence" value="ECO:0007669"/>
    <property type="project" value="TreeGrafter"/>
</dbReference>
<dbReference type="GO" id="GO:0031625">
    <property type="term" value="F:ubiquitin protein ligase binding"/>
    <property type="evidence" value="ECO:0007669"/>
    <property type="project" value="TreeGrafter"/>
</dbReference>
<dbReference type="Pfam" id="PF00339">
    <property type="entry name" value="Arrestin_N"/>
    <property type="match status" value="1"/>
</dbReference>
<comment type="similarity">
    <text evidence="1">Belongs to the arrestin family.</text>
</comment>
<evidence type="ECO:0000256" key="2">
    <source>
        <dbReference type="ARBA" id="ARBA00038766"/>
    </source>
</evidence>
<feature type="compositionally biased region" description="Polar residues" evidence="3">
    <location>
        <begin position="570"/>
        <end position="587"/>
    </location>
</feature>
<dbReference type="Gene3D" id="2.60.40.640">
    <property type="match status" value="1"/>
</dbReference>
<feature type="region of interest" description="Disordered" evidence="3">
    <location>
        <begin position="446"/>
        <end position="664"/>
    </location>
</feature>
<feature type="compositionally biased region" description="Polar residues" evidence="3">
    <location>
        <begin position="520"/>
        <end position="535"/>
    </location>
</feature>
<feature type="region of interest" description="Disordered" evidence="3">
    <location>
        <begin position="386"/>
        <end position="419"/>
    </location>
</feature>
<reference evidence="5" key="1">
    <citation type="submission" date="2021-07" db="EMBL/GenBank/DDBJ databases">
        <title>Elsinoe batatas strain:CRI-CJ2 Genome sequencing and assembly.</title>
        <authorList>
            <person name="Huang L."/>
        </authorList>
    </citation>
    <scope>NUCLEOTIDE SEQUENCE</scope>
    <source>
        <strain evidence="5">CRI-CJ2</strain>
    </source>
</reference>
<gene>
    <name evidence="5" type="ORF">KVT40_001270</name>
</gene>
<comment type="caution">
    <text evidence="5">The sequence shown here is derived from an EMBL/GenBank/DDBJ whole genome shotgun (WGS) entry which is preliminary data.</text>
</comment>
<dbReference type="EMBL" id="JAESVG020000001">
    <property type="protein sequence ID" value="KAG8632130.1"/>
    <property type="molecule type" value="Genomic_DNA"/>
</dbReference>
<feature type="compositionally biased region" description="Low complexity" evidence="3">
    <location>
        <begin position="601"/>
        <end position="610"/>
    </location>
</feature>
<evidence type="ECO:0000313" key="6">
    <source>
        <dbReference type="Proteomes" id="UP000809789"/>
    </source>
</evidence>
<dbReference type="GO" id="GO:0030674">
    <property type="term" value="F:protein-macromolecule adaptor activity"/>
    <property type="evidence" value="ECO:0007669"/>
    <property type="project" value="TreeGrafter"/>
</dbReference>
<dbReference type="Proteomes" id="UP000809789">
    <property type="component" value="Unassembled WGS sequence"/>
</dbReference>
<organism evidence="5 6">
    <name type="scientific">Elsinoe batatas</name>
    <dbReference type="NCBI Taxonomy" id="2601811"/>
    <lineage>
        <taxon>Eukaryota</taxon>
        <taxon>Fungi</taxon>
        <taxon>Dikarya</taxon>
        <taxon>Ascomycota</taxon>
        <taxon>Pezizomycotina</taxon>
        <taxon>Dothideomycetes</taxon>
        <taxon>Dothideomycetidae</taxon>
        <taxon>Myriangiales</taxon>
        <taxon>Elsinoaceae</taxon>
        <taxon>Elsinoe</taxon>
    </lineage>
</organism>
<comment type="subunit">
    <text evidence="2">Interacts with hulA.</text>
</comment>
<evidence type="ECO:0000256" key="3">
    <source>
        <dbReference type="SAM" id="MobiDB-lite"/>
    </source>
</evidence>
<name>A0A8K0PH64_9PEZI</name>
<feature type="domain" description="Arrestin C-terminal-like" evidence="4">
    <location>
        <begin position="172"/>
        <end position="332"/>
    </location>
</feature>
<feature type="compositionally biased region" description="Polar residues" evidence="3">
    <location>
        <begin position="472"/>
        <end position="497"/>
    </location>
</feature>
<evidence type="ECO:0000259" key="4">
    <source>
        <dbReference type="SMART" id="SM01017"/>
    </source>
</evidence>